<dbReference type="EMBL" id="JABCRI010000006">
    <property type="protein sequence ID" value="KAF8404327.1"/>
    <property type="molecule type" value="Genomic_DNA"/>
</dbReference>
<dbReference type="OMA" id="VWRKQSQ"/>
<evidence type="ECO:0000256" key="2">
    <source>
        <dbReference type="PROSITE-ProRule" id="PRU00708"/>
    </source>
</evidence>
<dbReference type="Proteomes" id="UP000655225">
    <property type="component" value="Unassembled WGS sequence"/>
</dbReference>
<dbReference type="PANTHER" id="PTHR11440">
    <property type="entry name" value="LECITHIN-CHOLESTEROL ACYLTRANSFERASE-RELATED"/>
    <property type="match status" value="1"/>
</dbReference>
<sequence length="550" mass="61729">MKHPTSGEMLGDCSLFPCFRGRKSKTVDGNSYLDPFLLVSGIGGSILHSKDERFGFQTRVWVQIFLANLEFKKKLWSIYNPKKGYTKSVDDNTEIVVPEDDYGLYAIDILDPSLTSIIYKKGTTLFGYGYDFRQSNRIEKILDGLKVKLAAAYKASGGRKVNIISHSMGELLMLCFLSLYPDFCAMRGMTCDLNCPSTGICTVCKQVDLHRVPVSRQFLYTLSCCSIAISIGRVIHLVECPSIYEMLPNPQFKWKKQPQIRVWQKESEGKETSSVKLESYGPTESVVLFEEALRNNEIEPMGLSPLNYGKSTFTDRWYVGVRWAAGTRQILNNAQLPNGVSFYNIFGTSFDTPIDVCYVSETSPIEDLSEICNSMVSKLIFVFEILYASYHIVPQYSYVDGDETLPAESTKADGFAAAERVGVGATHRGLLHDKQVFQLIQKWLGAAQTSNQHSKNFRVKSMISGFAKFGLPDNAEKIFEQMGERNVVSLNGLMVRLVRQKQGETATEFAVLEERRKGREVHAFVLRTCLNYVKVAIGNGLINMYAKCGA</sequence>
<keyword evidence="4" id="KW-1185">Reference proteome</keyword>
<keyword evidence="1" id="KW-0677">Repeat</keyword>
<dbReference type="Pfam" id="PF01535">
    <property type="entry name" value="PPR"/>
    <property type="match status" value="1"/>
</dbReference>
<name>A0A835DKU0_TETSI</name>
<dbReference type="InterPro" id="IPR029058">
    <property type="entry name" value="AB_hydrolase_fold"/>
</dbReference>
<dbReference type="Gene3D" id="1.25.40.10">
    <property type="entry name" value="Tetratricopeptide repeat domain"/>
    <property type="match status" value="1"/>
</dbReference>
<organism evidence="3 4">
    <name type="scientific">Tetracentron sinense</name>
    <name type="common">Spur-leaf</name>
    <dbReference type="NCBI Taxonomy" id="13715"/>
    <lineage>
        <taxon>Eukaryota</taxon>
        <taxon>Viridiplantae</taxon>
        <taxon>Streptophyta</taxon>
        <taxon>Embryophyta</taxon>
        <taxon>Tracheophyta</taxon>
        <taxon>Spermatophyta</taxon>
        <taxon>Magnoliopsida</taxon>
        <taxon>Trochodendrales</taxon>
        <taxon>Trochodendraceae</taxon>
        <taxon>Tetracentron</taxon>
    </lineage>
</organism>
<dbReference type="GO" id="GO:0008374">
    <property type="term" value="F:O-acyltransferase activity"/>
    <property type="evidence" value="ECO:0007669"/>
    <property type="project" value="InterPro"/>
</dbReference>
<dbReference type="SUPFAM" id="SSF53474">
    <property type="entry name" value="alpha/beta-Hydrolases"/>
    <property type="match status" value="1"/>
</dbReference>
<dbReference type="InterPro" id="IPR011990">
    <property type="entry name" value="TPR-like_helical_dom_sf"/>
</dbReference>
<dbReference type="AlphaFoldDB" id="A0A835DKU0"/>
<dbReference type="Pfam" id="PF02450">
    <property type="entry name" value="LCAT"/>
    <property type="match status" value="1"/>
</dbReference>
<dbReference type="InterPro" id="IPR003386">
    <property type="entry name" value="LACT/PDAT_acylTrfase"/>
</dbReference>
<gene>
    <name evidence="3" type="ORF">HHK36_009210</name>
</gene>
<dbReference type="InterPro" id="IPR002885">
    <property type="entry name" value="PPR_rpt"/>
</dbReference>
<dbReference type="PROSITE" id="PS51375">
    <property type="entry name" value="PPR"/>
    <property type="match status" value="1"/>
</dbReference>
<protein>
    <submittedName>
        <fullName evidence="3">Uncharacterized protein</fullName>
    </submittedName>
</protein>
<dbReference type="OrthoDB" id="190846at2759"/>
<proteinExistence type="predicted"/>
<comment type="caution">
    <text evidence="3">The sequence shown here is derived from an EMBL/GenBank/DDBJ whole genome shotgun (WGS) entry which is preliminary data.</text>
</comment>
<dbReference type="Gene3D" id="3.40.50.1820">
    <property type="entry name" value="alpha/beta hydrolase"/>
    <property type="match status" value="1"/>
</dbReference>
<evidence type="ECO:0000313" key="3">
    <source>
        <dbReference type="EMBL" id="KAF8404327.1"/>
    </source>
</evidence>
<reference evidence="3 4" key="1">
    <citation type="submission" date="2020-04" db="EMBL/GenBank/DDBJ databases">
        <title>Plant Genome Project.</title>
        <authorList>
            <person name="Zhang R.-G."/>
        </authorList>
    </citation>
    <scope>NUCLEOTIDE SEQUENCE [LARGE SCALE GENOMIC DNA]</scope>
    <source>
        <strain evidence="3">YNK0</strain>
        <tissue evidence="3">Leaf</tissue>
    </source>
</reference>
<feature type="repeat" description="PPR" evidence="2">
    <location>
        <begin position="455"/>
        <end position="489"/>
    </location>
</feature>
<evidence type="ECO:0000313" key="4">
    <source>
        <dbReference type="Proteomes" id="UP000655225"/>
    </source>
</evidence>
<dbReference type="GO" id="GO:0006629">
    <property type="term" value="P:lipid metabolic process"/>
    <property type="evidence" value="ECO:0007669"/>
    <property type="project" value="InterPro"/>
</dbReference>
<accession>A0A835DKU0</accession>
<evidence type="ECO:0000256" key="1">
    <source>
        <dbReference type="ARBA" id="ARBA00022737"/>
    </source>
</evidence>